<sequence>MLNIQPKHEDYRSCLEDILASVSAYWKRDHELMFIGSWNFCFRSSCTNTSETLGSRLHEGEENTRRYLDYYHGIVLETHDPISEKELWEIVASELTGNKPVIIYVNDYWCPWSKNYRIREEMHPCLAVGMGSDDNGLFCLDPYNVSNIQFLSADLCGRLHRKCGTFQLQDRQEKPHNWSEIIYKASFGMLKKEADFGNRFDDMRAFAQEIGRSLDLDVEARENGWMLDSLLLDRLKYIMRRRKQFAVVLNYLALNCEEEAVPYLSHHSRQMLEAAQQWEIILQLLLKMFYTKSWETGRLKIADKLRELADFEEQIALAMIQISK</sequence>
<keyword evidence="2" id="KW-1185">Reference proteome</keyword>
<gene>
    <name evidence="1" type="ORF">V3851_08710</name>
</gene>
<dbReference type="Proteomes" id="UP001306950">
    <property type="component" value="Unassembled WGS sequence"/>
</dbReference>
<reference evidence="1 2" key="1">
    <citation type="submission" date="2024-02" db="EMBL/GenBank/DDBJ databases">
        <title>A nitrogen-fixing paenibacillus bacterium.</title>
        <authorList>
            <person name="Zhang W.L."/>
            <person name="Chen S.F."/>
        </authorList>
    </citation>
    <scope>NUCLEOTIDE SEQUENCE [LARGE SCALE GENOMIC DNA]</scope>
    <source>
        <strain evidence="1 2">M1</strain>
    </source>
</reference>
<comment type="caution">
    <text evidence="1">The sequence shown here is derived from an EMBL/GenBank/DDBJ whole genome shotgun (WGS) entry which is preliminary data.</text>
</comment>
<evidence type="ECO:0008006" key="3">
    <source>
        <dbReference type="Google" id="ProtNLM"/>
    </source>
</evidence>
<evidence type="ECO:0000313" key="2">
    <source>
        <dbReference type="Proteomes" id="UP001306950"/>
    </source>
</evidence>
<proteinExistence type="predicted"/>
<accession>A0ABU7VRA5</accession>
<evidence type="ECO:0000313" key="1">
    <source>
        <dbReference type="EMBL" id="MEF2965908.1"/>
    </source>
</evidence>
<dbReference type="EMBL" id="JAZHPZ010000003">
    <property type="protein sequence ID" value="MEF2965908.1"/>
    <property type="molecule type" value="Genomic_DNA"/>
</dbReference>
<dbReference type="RefSeq" id="WP_331846133.1">
    <property type="nucleotide sequence ID" value="NZ_JAZHPZ010000003.1"/>
</dbReference>
<organism evidence="1 2">
    <name type="scientific">Paenibacillus haidiansis</name>
    <dbReference type="NCBI Taxonomy" id="1574488"/>
    <lineage>
        <taxon>Bacteria</taxon>
        <taxon>Bacillati</taxon>
        <taxon>Bacillota</taxon>
        <taxon>Bacilli</taxon>
        <taxon>Bacillales</taxon>
        <taxon>Paenibacillaceae</taxon>
        <taxon>Paenibacillus</taxon>
    </lineage>
</organism>
<protein>
    <recommendedName>
        <fullName evidence="3">Butirosin biosynthesis protein H N-terminal domain-containing protein</fullName>
    </recommendedName>
</protein>
<name>A0ABU7VRA5_9BACL</name>